<dbReference type="Proteomes" id="UP000182491">
    <property type="component" value="Unassembled WGS sequence"/>
</dbReference>
<accession>A0A1I7KQD2</accession>
<gene>
    <name evidence="1" type="ORF">SAMN04487941_3984</name>
</gene>
<name>A0A1I7KQD2_9BACT</name>
<protein>
    <submittedName>
        <fullName evidence="1">Uncharacterized protein</fullName>
    </submittedName>
</protein>
<evidence type="ECO:0000313" key="1">
    <source>
        <dbReference type="EMBL" id="SFU99653.1"/>
    </source>
</evidence>
<dbReference type="RefSeq" id="WP_068840267.1">
    <property type="nucleotide sequence ID" value="NZ_BMXC01000008.1"/>
</dbReference>
<reference evidence="2" key="1">
    <citation type="submission" date="2016-10" db="EMBL/GenBank/DDBJ databases">
        <authorList>
            <person name="Varghese N."/>
        </authorList>
    </citation>
    <scope>NUCLEOTIDE SEQUENCE [LARGE SCALE GENOMIC DNA]</scope>
    <source>
        <strain evidence="2">DSM 18820</strain>
    </source>
</reference>
<proteinExistence type="predicted"/>
<sequence length="74" mass="8354">MLVYEDQVCRLDYATAQGVLVVELSGRQLIVPELRKAFAAVLGLFPGRPHRYRVSVVPAKALDAERVRIRVTFE</sequence>
<keyword evidence="2" id="KW-1185">Reference proteome</keyword>
<dbReference type="EMBL" id="FPCA01000007">
    <property type="protein sequence ID" value="SFU99653.1"/>
    <property type="molecule type" value="Genomic_DNA"/>
</dbReference>
<dbReference type="AlphaFoldDB" id="A0A1I7KQD2"/>
<evidence type="ECO:0000313" key="2">
    <source>
        <dbReference type="Proteomes" id="UP000182491"/>
    </source>
</evidence>
<organism evidence="1 2">
    <name type="scientific">Pontibacter akesuensis</name>
    <dbReference type="NCBI Taxonomy" id="388950"/>
    <lineage>
        <taxon>Bacteria</taxon>
        <taxon>Pseudomonadati</taxon>
        <taxon>Bacteroidota</taxon>
        <taxon>Cytophagia</taxon>
        <taxon>Cytophagales</taxon>
        <taxon>Hymenobacteraceae</taxon>
        <taxon>Pontibacter</taxon>
    </lineage>
</organism>